<dbReference type="Pfam" id="PF07855">
    <property type="entry name" value="ATG101"/>
    <property type="match status" value="1"/>
</dbReference>
<protein>
    <recommendedName>
        <fullName evidence="2">Autophagy-related protein 101</fullName>
    </recommendedName>
</protein>
<evidence type="ECO:0000256" key="2">
    <source>
        <dbReference type="ARBA" id="ARBA00018874"/>
    </source>
</evidence>
<evidence type="ECO:0000313" key="5">
    <source>
        <dbReference type="RefSeq" id="XP_065648628.1"/>
    </source>
</evidence>
<organism evidence="4 5">
    <name type="scientific">Hydra vulgaris</name>
    <name type="common">Hydra</name>
    <name type="synonym">Hydra attenuata</name>
    <dbReference type="NCBI Taxonomy" id="6087"/>
    <lineage>
        <taxon>Eukaryota</taxon>
        <taxon>Metazoa</taxon>
        <taxon>Cnidaria</taxon>
        <taxon>Hydrozoa</taxon>
        <taxon>Hydroidolina</taxon>
        <taxon>Anthoathecata</taxon>
        <taxon>Aplanulata</taxon>
        <taxon>Hydridae</taxon>
        <taxon>Hydra</taxon>
    </lineage>
</organism>
<gene>
    <name evidence="5" type="primary">LOC100197802</name>
</gene>
<evidence type="ECO:0000256" key="1">
    <source>
        <dbReference type="ARBA" id="ARBA00007130"/>
    </source>
</evidence>
<keyword evidence="4" id="KW-1185">Reference proteome</keyword>
<name>A0ABM4BHY2_HYDVU</name>
<dbReference type="InterPro" id="IPR012445">
    <property type="entry name" value="ATG101"/>
</dbReference>
<sequence>MNARSLTFEFTTELNQIEEVVCSIFHTLLFHRTTGKFHYQEEGSYTIGTIGFTDVDCQYIDLTYVRCSSEQLDKNIQLQARQFKELLRTMDGLKSGQISLEFYQRRKNPWPFPTEAVPWELWILKFSVLSLNSESDRNKLREKLTDNVCEKIKSICEIVNQPEYIPKMPNESDLSFVFDDQLSDIQPYLHRIVFQRSEYTPEMTVGGTMRKIFKDTFSY</sequence>
<dbReference type="PANTHER" id="PTHR13292">
    <property type="entry name" value="AUTOPHAGY-RELATED PROTEIN 101"/>
    <property type="match status" value="1"/>
</dbReference>
<accession>A0ABM4BHY2</accession>
<dbReference type="Proteomes" id="UP001652625">
    <property type="component" value="Chromosome 03"/>
</dbReference>
<dbReference type="GeneID" id="100197802"/>
<dbReference type="PANTHER" id="PTHR13292:SF0">
    <property type="entry name" value="AUTOPHAGY-RELATED PROTEIN 101"/>
    <property type="match status" value="1"/>
</dbReference>
<keyword evidence="3" id="KW-0072">Autophagy</keyword>
<comment type="similarity">
    <text evidence="1">Belongs to the ATG101 family.</text>
</comment>
<evidence type="ECO:0000256" key="3">
    <source>
        <dbReference type="ARBA" id="ARBA00023006"/>
    </source>
</evidence>
<reference evidence="5" key="1">
    <citation type="submission" date="2025-08" db="UniProtKB">
        <authorList>
            <consortium name="RefSeq"/>
        </authorList>
    </citation>
    <scope>IDENTIFICATION</scope>
</reference>
<proteinExistence type="inferred from homology"/>
<dbReference type="RefSeq" id="XP_065648628.1">
    <property type="nucleotide sequence ID" value="XM_065792556.1"/>
</dbReference>
<evidence type="ECO:0000313" key="4">
    <source>
        <dbReference type="Proteomes" id="UP001652625"/>
    </source>
</evidence>